<organism evidence="2 3">
    <name type="scientific">Chaetoceros tenuissimus</name>
    <dbReference type="NCBI Taxonomy" id="426638"/>
    <lineage>
        <taxon>Eukaryota</taxon>
        <taxon>Sar</taxon>
        <taxon>Stramenopiles</taxon>
        <taxon>Ochrophyta</taxon>
        <taxon>Bacillariophyta</taxon>
        <taxon>Coscinodiscophyceae</taxon>
        <taxon>Chaetocerotophycidae</taxon>
        <taxon>Chaetocerotales</taxon>
        <taxon>Chaetocerotaceae</taxon>
        <taxon>Chaetoceros</taxon>
    </lineage>
</organism>
<evidence type="ECO:0000313" key="3">
    <source>
        <dbReference type="Proteomes" id="UP001054902"/>
    </source>
</evidence>
<proteinExistence type="predicted"/>
<keyword evidence="3" id="KW-1185">Reference proteome</keyword>
<feature type="transmembrane region" description="Helical" evidence="1">
    <location>
        <begin position="154"/>
        <end position="175"/>
    </location>
</feature>
<dbReference type="EMBL" id="BLLK01000019">
    <property type="protein sequence ID" value="GFH43885.1"/>
    <property type="molecule type" value="Genomic_DNA"/>
</dbReference>
<accession>A0AAD3CF01</accession>
<gene>
    <name evidence="2" type="ORF">CTEN210_00358</name>
</gene>
<feature type="transmembrane region" description="Helical" evidence="1">
    <location>
        <begin position="124"/>
        <end position="142"/>
    </location>
</feature>
<keyword evidence="1" id="KW-1133">Transmembrane helix</keyword>
<dbReference type="AlphaFoldDB" id="A0AAD3CF01"/>
<comment type="caution">
    <text evidence="2">The sequence shown here is derived from an EMBL/GenBank/DDBJ whole genome shotgun (WGS) entry which is preliminary data.</text>
</comment>
<keyword evidence="1" id="KW-0472">Membrane</keyword>
<feature type="transmembrane region" description="Helical" evidence="1">
    <location>
        <begin position="89"/>
        <end position="112"/>
    </location>
</feature>
<name>A0AAD3CF01_9STRA</name>
<reference evidence="2 3" key="1">
    <citation type="journal article" date="2021" name="Sci. Rep.">
        <title>The genome of the diatom Chaetoceros tenuissimus carries an ancient integrated fragment of an extant virus.</title>
        <authorList>
            <person name="Hongo Y."/>
            <person name="Kimura K."/>
            <person name="Takaki Y."/>
            <person name="Yoshida Y."/>
            <person name="Baba S."/>
            <person name="Kobayashi G."/>
            <person name="Nagasaki K."/>
            <person name="Hano T."/>
            <person name="Tomaru Y."/>
        </authorList>
    </citation>
    <scope>NUCLEOTIDE SEQUENCE [LARGE SCALE GENOMIC DNA]</scope>
    <source>
        <strain evidence="2 3">NIES-3715</strain>
    </source>
</reference>
<dbReference type="Proteomes" id="UP001054902">
    <property type="component" value="Unassembled WGS sequence"/>
</dbReference>
<evidence type="ECO:0000313" key="2">
    <source>
        <dbReference type="EMBL" id="GFH43885.1"/>
    </source>
</evidence>
<keyword evidence="1" id="KW-0812">Transmembrane</keyword>
<protein>
    <submittedName>
        <fullName evidence="2">Uncharacterized protein</fullName>
    </submittedName>
</protein>
<evidence type="ECO:0000256" key="1">
    <source>
        <dbReference type="SAM" id="Phobius"/>
    </source>
</evidence>
<sequence length="203" mass="22950">MYFAIAIFFGWAIRKLFHHDNGESSHHSSLYQKIVNVGLPHVLSVSATYIYYDATHDAKTFVNSDACYTLHKSRLSRDITSNENVANGLLVVFFISNLTIHFFSAPLMAFLVSTSEVKYNVSLWRPYSTLFTFVLEVIVVLGHELGSMIYCGNIWLYAGGSTASSLGFHIILVGFNCFKEKCMKNSEDEEQVSKDENISSFER</sequence>